<protein>
    <submittedName>
        <fullName evidence="3">Outer membrane lipoprotein-sorting protein</fullName>
    </submittedName>
</protein>
<accession>A0ABY2WP81</accession>
<proteinExistence type="predicted"/>
<feature type="domain" description="Uncharacterized protein TP-0789" evidence="2">
    <location>
        <begin position="73"/>
        <end position="261"/>
    </location>
</feature>
<dbReference type="Pfam" id="PF17131">
    <property type="entry name" value="LolA_like"/>
    <property type="match status" value="1"/>
</dbReference>
<name>A0ABY2WP81_9FLAO</name>
<organism evidence="3 4">
    <name type="scientific">Flagellimonas algicola</name>
    <dbReference type="NCBI Taxonomy" id="2583815"/>
    <lineage>
        <taxon>Bacteria</taxon>
        <taxon>Pseudomonadati</taxon>
        <taxon>Bacteroidota</taxon>
        <taxon>Flavobacteriia</taxon>
        <taxon>Flavobacteriales</taxon>
        <taxon>Flavobacteriaceae</taxon>
        <taxon>Flagellimonas</taxon>
    </lineage>
</organism>
<evidence type="ECO:0000259" key="2">
    <source>
        <dbReference type="Pfam" id="PF17131"/>
    </source>
</evidence>
<evidence type="ECO:0000313" key="3">
    <source>
        <dbReference type="EMBL" id="TMU56570.1"/>
    </source>
</evidence>
<feature type="signal peptide" evidence="1">
    <location>
        <begin position="1"/>
        <end position="20"/>
    </location>
</feature>
<gene>
    <name evidence="3" type="ORF">FGG15_03255</name>
</gene>
<keyword evidence="3" id="KW-0449">Lipoprotein</keyword>
<evidence type="ECO:0000256" key="1">
    <source>
        <dbReference type="SAM" id="SignalP"/>
    </source>
</evidence>
<dbReference type="Gene3D" id="2.50.20.10">
    <property type="entry name" value="Lipoprotein localisation LolA/LolB/LppX"/>
    <property type="match status" value="1"/>
</dbReference>
<keyword evidence="4" id="KW-1185">Reference proteome</keyword>
<dbReference type="CDD" id="cd16329">
    <property type="entry name" value="LolA_like"/>
    <property type="match status" value="1"/>
</dbReference>
<dbReference type="Proteomes" id="UP000751614">
    <property type="component" value="Unassembled WGS sequence"/>
</dbReference>
<dbReference type="RefSeq" id="WP_138833164.1">
    <property type="nucleotide sequence ID" value="NZ_VCNI01000001.1"/>
</dbReference>
<sequence>MKFNTITMMAFLLAIGFVQGQSLPDGQSIAEQTYARNEGNSVKRKLIMELTDKRGKTRVRETTALRKYFGEERRLIIFYETPTSVKGTAFLTYDYPDAEVDDDQWLYLPALRKTRRISASNRGDYFLGTDLTYEDIKLETKISRDDYNYKTIGIEQVDGQECYVLEATPKDEATAKELGYSKGKFWVDANIWMMRKSESWDIAGNPLKTVHVTDIRKVQGIWTLHRIDVQNHKTKHKTVFRFEDIDYSTDLSDDYFTEEALVDGL</sequence>
<reference evidence="3 4" key="1">
    <citation type="submission" date="2019-05" db="EMBL/GenBank/DDBJ databases">
        <title>Flagellimonas sp. AsT0115, sp. nov., isolated from a marine red algae, Asparagopsis taxiformis.</title>
        <authorList>
            <person name="Kim J."/>
            <person name="Jeong S.E."/>
            <person name="Jeon C.O."/>
        </authorList>
    </citation>
    <scope>NUCLEOTIDE SEQUENCE [LARGE SCALE GENOMIC DNA]</scope>
    <source>
        <strain evidence="3 4">AsT0115</strain>
    </source>
</reference>
<dbReference type="EMBL" id="VCNI01000001">
    <property type="protein sequence ID" value="TMU56570.1"/>
    <property type="molecule type" value="Genomic_DNA"/>
</dbReference>
<evidence type="ECO:0000313" key="4">
    <source>
        <dbReference type="Proteomes" id="UP000751614"/>
    </source>
</evidence>
<dbReference type="InterPro" id="IPR033399">
    <property type="entry name" value="TP_0789-like"/>
</dbReference>
<comment type="caution">
    <text evidence="3">The sequence shown here is derived from an EMBL/GenBank/DDBJ whole genome shotgun (WGS) entry which is preliminary data.</text>
</comment>
<keyword evidence="1" id="KW-0732">Signal</keyword>
<feature type="chain" id="PRO_5045109901" evidence="1">
    <location>
        <begin position="21"/>
        <end position="265"/>
    </location>
</feature>